<dbReference type="SUPFAM" id="SSF53955">
    <property type="entry name" value="Lysozyme-like"/>
    <property type="match status" value="1"/>
</dbReference>
<proteinExistence type="predicted"/>
<feature type="domain" description="Transglycosylase SLT" evidence="3">
    <location>
        <begin position="33"/>
        <end position="322"/>
    </location>
</feature>
<dbReference type="PANTHER" id="PTHR30163">
    <property type="entry name" value="MEMBRANE-BOUND LYTIC MUREIN TRANSGLYCOSYLASE B"/>
    <property type="match status" value="1"/>
</dbReference>
<dbReference type="RefSeq" id="WP_307284066.1">
    <property type="nucleotide sequence ID" value="NZ_JAUSVX010000023.1"/>
</dbReference>
<organism evidence="4 5">
    <name type="scientific">Labrys wisconsinensis</name>
    <dbReference type="NCBI Taxonomy" id="425677"/>
    <lineage>
        <taxon>Bacteria</taxon>
        <taxon>Pseudomonadati</taxon>
        <taxon>Pseudomonadota</taxon>
        <taxon>Alphaproteobacteria</taxon>
        <taxon>Hyphomicrobiales</taxon>
        <taxon>Xanthobacteraceae</taxon>
        <taxon>Labrys</taxon>
    </lineage>
</organism>
<protein>
    <submittedName>
        <fullName evidence="4">Lytic murein transglycosylase</fullName>
    </submittedName>
</protein>
<dbReference type="EMBL" id="JAUSVX010000023">
    <property type="protein sequence ID" value="MDQ0474439.1"/>
    <property type="molecule type" value="Genomic_DNA"/>
</dbReference>
<dbReference type="Gene3D" id="1.10.530.10">
    <property type="match status" value="1"/>
</dbReference>
<feature type="signal peptide" evidence="1">
    <location>
        <begin position="1"/>
        <end position="25"/>
    </location>
</feature>
<dbReference type="CDD" id="cd13399">
    <property type="entry name" value="Slt35-like"/>
    <property type="match status" value="1"/>
</dbReference>
<dbReference type="Gene3D" id="1.10.8.350">
    <property type="entry name" value="Bacterial muramidase"/>
    <property type="match status" value="1"/>
</dbReference>
<name>A0ABU0JJK1_9HYPH</name>
<dbReference type="PANTHER" id="PTHR30163:SF8">
    <property type="entry name" value="LYTIC MUREIN TRANSGLYCOSYLASE"/>
    <property type="match status" value="1"/>
</dbReference>
<feature type="domain" description="Peptidoglycan binding-like" evidence="2">
    <location>
        <begin position="345"/>
        <end position="398"/>
    </location>
</feature>
<dbReference type="Pfam" id="PF13406">
    <property type="entry name" value="SLT_2"/>
    <property type="match status" value="1"/>
</dbReference>
<dbReference type="InterPro" id="IPR023346">
    <property type="entry name" value="Lysozyme-like_dom_sf"/>
</dbReference>
<evidence type="ECO:0000256" key="1">
    <source>
        <dbReference type="SAM" id="SignalP"/>
    </source>
</evidence>
<evidence type="ECO:0000259" key="2">
    <source>
        <dbReference type="Pfam" id="PF01471"/>
    </source>
</evidence>
<sequence>MGRIGGGLVAGALLAFATAAGPAQAASCQPQPFAPWLQGVRQEAAAKGISQGTIAAALDGITFDPAVVSRDRGQSVFSQTFLEFAGRMVARYRLQKAASLMKANARIFARIEQQYGVPAPVIAAFWGLETDFGAVMGNLPTLRSLATLAYDCRRPQMFRAELLDALEIIERGDLTAAEMVGPWAGELGQFQFQPSYYVKYAVDFDGDGRRDLIRSTPDALASAGNFLASLGWQRGQPWLQEVRVPAEMRWEEADLAIEHPRSQWAAWGVKAAGGALPADAMPASLLLPMGRNGPAFLAYPNFRVYLKWNQSLIYATTAAYFATRLSGAPAVSRGNGPVAPMDYREIKALQQLLVKGGYEVGEVDGKLGAVTRDGVKKAQLKFGLPADSYPTPELVERLRSGR</sequence>
<feature type="chain" id="PRO_5046038626" evidence="1">
    <location>
        <begin position="26"/>
        <end position="402"/>
    </location>
</feature>
<reference evidence="4 5" key="1">
    <citation type="submission" date="2023-07" db="EMBL/GenBank/DDBJ databases">
        <title>Genomic Encyclopedia of Type Strains, Phase IV (KMG-IV): sequencing the most valuable type-strain genomes for metagenomic binning, comparative biology and taxonomic classification.</title>
        <authorList>
            <person name="Goeker M."/>
        </authorList>
    </citation>
    <scope>NUCLEOTIDE SEQUENCE [LARGE SCALE GENOMIC DNA]</scope>
    <source>
        <strain evidence="4 5">DSM 19619</strain>
    </source>
</reference>
<dbReference type="InterPro" id="IPR031304">
    <property type="entry name" value="SLT_2"/>
</dbReference>
<dbReference type="InterPro" id="IPR036366">
    <property type="entry name" value="PGBDSf"/>
</dbReference>
<dbReference type="InterPro" id="IPR002477">
    <property type="entry name" value="Peptidoglycan-bd-like"/>
</dbReference>
<dbReference type="InterPro" id="IPR011970">
    <property type="entry name" value="MltB_2"/>
</dbReference>
<keyword evidence="1" id="KW-0732">Signal</keyword>
<dbReference type="SUPFAM" id="SSF47090">
    <property type="entry name" value="PGBD-like"/>
    <property type="match status" value="1"/>
</dbReference>
<dbReference type="InterPro" id="IPR043426">
    <property type="entry name" value="MltB-like"/>
</dbReference>
<gene>
    <name evidence="4" type="ORF">QO011_007480</name>
</gene>
<evidence type="ECO:0000259" key="3">
    <source>
        <dbReference type="Pfam" id="PF13406"/>
    </source>
</evidence>
<comment type="caution">
    <text evidence="4">The sequence shown here is derived from an EMBL/GenBank/DDBJ whole genome shotgun (WGS) entry which is preliminary data.</text>
</comment>
<dbReference type="Pfam" id="PF01471">
    <property type="entry name" value="PG_binding_1"/>
    <property type="match status" value="1"/>
</dbReference>
<dbReference type="NCBIfam" id="TIGR02283">
    <property type="entry name" value="MltB_2"/>
    <property type="match status" value="1"/>
</dbReference>
<evidence type="ECO:0000313" key="5">
    <source>
        <dbReference type="Proteomes" id="UP001242480"/>
    </source>
</evidence>
<keyword evidence="5" id="KW-1185">Reference proteome</keyword>
<dbReference type="InterPro" id="IPR036365">
    <property type="entry name" value="PGBD-like_sf"/>
</dbReference>
<dbReference type="Proteomes" id="UP001242480">
    <property type="component" value="Unassembled WGS sequence"/>
</dbReference>
<accession>A0ABU0JJK1</accession>
<evidence type="ECO:0000313" key="4">
    <source>
        <dbReference type="EMBL" id="MDQ0474439.1"/>
    </source>
</evidence>
<dbReference type="Gene3D" id="1.10.101.10">
    <property type="entry name" value="PGBD-like superfamily/PGBD"/>
    <property type="match status" value="1"/>
</dbReference>